<dbReference type="OrthoDB" id="4414717at2"/>
<evidence type="ECO:0000313" key="3">
    <source>
        <dbReference type="Proteomes" id="UP000295371"/>
    </source>
</evidence>
<gene>
    <name evidence="2" type="ORF">CLV29_0761</name>
</gene>
<reference evidence="2 3" key="1">
    <citation type="submission" date="2019-03" db="EMBL/GenBank/DDBJ databases">
        <title>Genomic Encyclopedia of Archaeal and Bacterial Type Strains, Phase II (KMG-II): from individual species to whole genera.</title>
        <authorList>
            <person name="Goeker M."/>
        </authorList>
    </citation>
    <scope>NUCLEOTIDE SEQUENCE [LARGE SCALE GENOMIC DNA]</scope>
    <source>
        <strain evidence="2 3">DSM 24323</strain>
    </source>
</reference>
<dbReference type="EMBL" id="SOAW01000001">
    <property type="protein sequence ID" value="TDT33158.1"/>
    <property type="molecule type" value="Genomic_DNA"/>
</dbReference>
<feature type="compositionally biased region" description="Low complexity" evidence="1">
    <location>
        <begin position="61"/>
        <end position="73"/>
    </location>
</feature>
<accession>A0A4V3ENB9</accession>
<comment type="caution">
    <text evidence="2">The sequence shown here is derived from an EMBL/GenBank/DDBJ whole genome shotgun (WGS) entry which is preliminary data.</text>
</comment>
<protein>
    <submittedName>
        <fullName evidence="2">Uncharacterized protein</fullName>
    </submittedName>
</protein>
<organism evidence="2 3">
    <name type="scientific">Naumannella halotolerans</name>
    <dbReference type="NCBI Taxonomy" id="993414"/>
    <lineage>
        <taxon>Bacteria</taxon>
        <taxon>Bacillati</taxon>
        <taxon>Actinomycetota</taxon>
        <taxon>Actinomycetes</taxon>
        <taxon>Propionibacteriales</taxon>
        <taxon>Propionibacteriaceae</taxon>
        <taxon>Naumannella</taxon>
    </lineage>
</organism>
<proteinExistence type="predicted"/>
<dbReference type="AlphaFoldDB" id="A0A4V3ENB9"/>
<sequence>MSEALTTVRSTLHRLREDGTARIELVTTFSAGPWPRRPGLDDPAAEQPQTPADTSTERSESGSAASAEQSGVGPEASASTGTEPEPPLDELSRLARTAVGLAGRSALDLGRRAGRIAFAPARSRWGRVSSRGVIDLAASRVGLGGSYAEVHEGRRRWGGRPGKPRGGDGRSWPIGIESPLWLIGALAGVQTADPAVDADGAARYAVSVDLAAASAAYAEGLPSPQVDRYEQLLALPFRLWTDDGGRLQRVRYVDTWAIYDLYLSDWGIDLSGYDWSVLPEGGGVPFVSRG</sequence>
<feature type="region of interest" description="Disordered" evidence="1">
    <location>
        <begin position="29"/>
        <end position="88"/>
    </location>
</feature>
<evidence type="ECO:0000313" key="2">
    <source>
        <dbReference type="EMBL" id="TDT33158.1"/>
    </source>
</evidence>
<dbReference type="RefSeq" id="WP_133753713.1">
    <property type="nucleotide sequence ID" value="NZ_SOAW01000001.1"/>
</dbReference>
<evidence type="ECO:0000256" key="1">
    <source>
        <dbReference type="SAM" id="MobiDB-lite"/>
    </source>
</evidence>
<name>A0A4V3ENB9_9ACTN</name>
<keyword evidence="3" id="KW-1185">Reference proteome</keyword>
<dbReference type="Proteomes" id="UP000295371">
    <property type="component" value="Unassembled WGS sequence"/>
</dbReference>